<dbReference type="Pfam" id="PF00293">
    <property type="entry name" value="NUDIX"/>
    <property type="match status" value="1"/>
</dbReference>
<accession>A0A1I6TG02</accession>
<dbReference type="InterPro" id="IPR015797">
    <property type="entry name" value="NUDIX_hydrolase-like_dom_sf"/>
</dbReference>
<proteinExistence type="predicted"/>
<sequence length="183" mass="20690">MDEYVDILDDKGNYTGKSLLKSEAHQLGLFHPTIHVWLYTTIGEVLIQKRVATKNTFPGLWDVSVAGHISAGESILTSAIREVEEELGLKLNESELLKIGTHKHISTHGTIIDAEFHHIYIAKLKVPIDTLTLQSSEVDAVKLIPLEEYTTEISKNNATNYYVVLDEAYYELVFKRLHQAIKM</sequence>
<organism evidence="2 3">
    <name type="scientific">Zhouia amylolytica</name>
    <dbReference type="NCBI Taxonomy" id="376730"/>
    <lineage>
        <taxon>Bacteria</taxon>
        <taxon>Pseudomonadati</taxon>
        <taxon>Bacteroidota</taxon>
        <taxon>Flavobacteriia</taxon>
        <taxon>Flavobacteriales</taxon>
        <taxon>Flavobacteriaceae</taxon>
        <taxon>Zhouia</taxon>
    </lineage>
</organism>
<dbReference type="RefSeq" id="WP_074978608.1">
    <property type="nucleotide sequence ID" value="NZ_FPAG01000005.1"/>
</dbReference>
<evidence type="ECO:0000313" key="3">
    <source>
        <dbReference type="Proteomes" id="UP000183209"/>
    </source>
</evidence>
<dbReference type="Proteomes" id="UP000183209">
    <property type="component" value="Unassembled WGS sequence"/>
</dbReference>
<protein>
    <submittedName>
        <fullName evidence="2">Isopentenyldiphosphate isomerase</fullName>
    </submittedName>
</protein>
<evidence type="ECO:0000259" key="1">
    <source>
        <dbReference type="PROSITE" id="PS51462"/>
    </source>
</evidence>
<dbReference type="PANTHER" id="PTHR10885">
    <property type="entry name" value="ISOPENTENYL-DIPHOSPHATE DELTA-ISOMERASE"/>
    <property type="match status" value="1"/>
</dbReference>
<dbReference type="GO" id="GO:0004452">
    <property type="term" value="F:isopentenyl-diphosphate delta-isomerase activity"/>
    <property type="evidence" value="ECO:0007669"/>
    <property type="project" value="TreeGrafter"/>
</dbReference>
<feature type="domain" description="Nudix hydrolase" evidence="1">
    <location>
        <begin position="29"/>
        <end position="166"/>
    </location>
</feature>
<reference evidence="2 3" key="1">
    <citation type="submission" date="2016-10" db="EMBL/GenBank/DDBJ databases">
        <authorList>
            <person name="de Groot N.N."/>
        </authorList>
    </citation>
    <scope>NUCLEOTIDE SEQUENCE [LARGE SCALE GENOMIC DNA]</scope>
    <source>
        <strain evidence="2 3">CGMCC 1.6114</strain>
    </source>
</reference>
<evidence type="ECO:0000313" key="2">
    <source>
        <dbReference type="EMBL" id="SFS88152.1"/>
    </source>
</evidence>
<gene>
    <name evidence="2" type="ORF">SAMN04487906_2034</name>
</gene>
<dbReference type="EMBL" id="FPAG01000005">
    <property type="protein sequence ID" value="SFS88152.1"/>
    <property type="molecule type" value="Genomic_DNA"/>
</dbReference>
<dbReference type="GO" id="GO:0005737">
    <property type="term" value="C:cytoplasm"/>
    <property type="evidence" value="ECO:0007669"/>
    <property type="project" value="TreeGrafter"/>
</dbReference>
<dbReference type="CDD" id="cd04692">
    <property type="entry name" value="NUDIX_Hydrolase"/>
    <property type="match status" value="1"/>
</dbReference>
<dbReference type="GO" id="GO:0009240">
    <property type="term" value="P:isopentenyl diphosphate biosynthetic process"/>
    <property type="evidence" value="ECO:0007669"/>
    <property type="project" value="TreeGrafter"/>
</dbReference>
<dbReference type="SUPFAM" id="SSF55811">
    <property type="entry name" value="Nudix"/>
    <property type="match status" value="1"/>
</dbReference>
<dbReference type="Gene3D" id="3.90.79.10">
    <property type="entry name" value="Nucleoside Triphosphate Pyrophosphohydrolase"/>
    <property type="match status" value="1"/>
</dbReference>
<dbReference type="PANTHER" id="PTHR10885:SF20">
    <property type="entry name" value="NUDIX HYDROLASE DOMAIN-CONTAINING PROTEIN"/>
    <property type="match status" value="1"/>
</dbReference>
<dbReference type="InterPro" id="IPR000086">
    <property type="entry name" value="NUDIX_hydrolase_dom"/>
</dbReference>
<dbReference type="AlphaFoldDB" id="A0A1I6TG02"/>
<dbReference type="OrthoDB" id="9786032at2"/>
<name>A0A1I6TG02_9FLAO</name>
<dbReference type="PROSITE" id="PS51462">
    <property type="entry name" value="NUDIX"/>
    <property type="match status" value="1"/>
</dbReference>
<keyword evidence="2" id="KW-0413">Isomerase</keyword>